<dbReference type="Proteomes" id="UP000027265">
    <property type="component" value="Unassembled WGS sequence"/>
</dbReference>
<reference evidence="2" key="1">
    <citation type="journal article" date="2014" name="Proc. Natl. Acad. Sci. U.S.A.">
        <title>Extensive sampling of basidiomycete genomes demonstrates inadequacy of the white-rot/brown-rot paradigm for wood decay fungi.</title>
        <authorList>
            <person name="Riley R."/>
            <person name="Salamov A.A."/>
            <person name="Brown D.W."/>
            <person name="Nagy L.G."/>
            <person name="Floudas D."/>
            <person name="Held B.W."/>
            <person name="Levasseur A."/>
            <person name="Lombard V."/>
            <person name="Morin E."/>
            <person name="Otillar R."/>
            <person name="Lindquist E.A."/>
            <person name="Sun H."/>
            <person name="LaButti K.M."/>
            <person name="Schmutz J."/>
            <person name="Jabbour D."/>
            <person name="Luo H."/>
            <person name="Baker S.E."/>
            <person name="Pisabarro A.G."/>
            <person name="Walton J.D."/>
            <person name="Blanchette R.A."/>
            <person name="Henrissat B."/>
            <person name="Martin F."/>
            <person name="Cullen D."/>
            <person name="Hibbett D.S."/>
            <person name="Grigoriev I.V."/>
        </authorList>
    </citation>
    <scope>NUCLEOTIDE SEQUENCE [LARGE SCALE GENOMIC DNA]</scope>
    <source>
        <strain evidence="2">MUCL 33604</strain>
    </source>
</reference>
<gene>
    <name evidence="1" type="ORF">JAAARDRAFT_253840</name>
</gene>
<organism evidence="1 2">
    <name type="scientific">Jaapia argillacea MUCL 33604</name>
    <dbReference type="NCBI Taxonomy" id="933084"/>
    <lineage>
        <taxon>Eukaryota</taxon>
        <taxon>Fungi</taxon>
        <taxon>Dikarya</taxon>
        <taxon>Basidiomycota</taxon>
        <taxon>Agaricomycotina</taxon>
        <taxon>Agaricomycetes</taxon>
        <taxon>Agaricomycetidae</taxon>
        <taxon>Jaapiales</taxon>
        <taxon>Jaapiaceae</taxon>
        <taxon>Jaapia</taxon>
    </lineage>
</organism>
<proteinExistence type="predicted"/>
<evidence type="ECO:0000313" key="1">
    <source>
        <dbReference type="EMBL" id="KDQ57996.1"/>
    </source>
</evidence>
<evidence type="ECO:0000313" key="2">
    <source>
        <dbReference type="Proteomes" id="UP000027265"/>
    </source>
</evidence>
<accession>A0A067Q5X9</accession>
<dbReference type="HOGENOM" id="CLU_1547809_0_0_1"/>
<dbReference type="EMBL" id="KL197718">
    <property type="protein sequence ID" value="KDQ57996.1"/>
    <property type="molecule type" value="Genomic_DNA"/>
</dbReference>
<dbReference type="AlphaFoldDB" id="A0A067Q5X9"/>
<dbReference type="InParanoid" id="A0A067Q5X9"/>
<name>A0A067Q5X9_9AGAM</name>
<sequence length="173" mass="19835">MSSTTSLLVHLQSLSHRRHMPVLANFSSFSTPAQFPARVCSGLSGLTFRLTWTLKRESSHRVLQRKPIQQALLGRIYPADAPYLIVSTKSKQTALYRRGIRLHEAYSRKPRDPEVWREEMVLEFGRRIVREVVDVVSCSDGVESRRRGVEMMTCWDGVEVMMGLYPIPRSNDS</sequence>
<protein>
    <submittedName>
        <fullName evidence="1">Uncharacterized protein</fullName>
    </submittedName>
</protein>
<keyword evidence="2" id="KW-1185">Reference proteome</keyword>